<feature type="region of interest" description="Disordered" evidence="1">
    <location>
        <begin position="116"/>
        <end position="740"/>
    </location>
</feature>
<feature type="compositionally biased region" description="Basic and acidic residues" evidence="1">
    <location>
        <begin position="468"/>
        <end position="478"/>
    </location>
</feature>
<protein>
    <submittedName>
        <fullName evidence="2">Uncharacterized protein</fullName>
    </submittedName>
</protein>
<feature type="compositionally biased region" description="Basic and acidic residues" evidence="1">
    <location>
        <begin position="117"/>
        <end position="129"/>
    </location>
</feature>
<accession>A0A9P0D3Y4</accession>
<sequence>MSLRKGDIQNYDKLNRFLEIMDMEWSIKISANALATFETRKMNTVELLPLTEDLKFRICYMILLCYVTTQTNTEEVKHEHLRVNLSPKGIALLRPPPYSPSHPGFKKYKRNISLPDNVKDIEMEDEPLRVRRSPRRFTPSTPPSRPPQKPSHKKHKRDVLPENIEIKDEQLGNGRSLTSAGDVEMEDEFLRVRRSPRRFTPSTPPSRPPQKPSHKKHKRDVLPENIEIKDEQLGNGRSLTGAGDVEMEDEFLRVRRSPRRPTPVTLRPPQKPSHKKHKRDALPENIEIKDEQLGDGRSLTSAGDVEMKDEFLRVRRSPRRFTPSTPPSRPPQKPSHKKHKRDVLPENIEIKNEQSRNGRSPTGAGDIEMEDEPLRVRRSPRRPTPVTLRPPQKPSHKKHKRDALPENIEIIHEQSKENIQNMEIEDDHSRERRSPKGIGRPKPPPTRPTSRPGFKKHKRDISLTENIKYVEIENDPLRVRRSPRRPKPTRSPQRPSSKKHKRDILQIENIQNMENADDHSRERRSSKGIGRPKPPPTRPTSRPGFKKHKRDISLTENIEDVEIENKPLRVRRSPRRPKPTRPPQRPSSKKHKRDILQTENIENIEIDNDHSRERRSPKGASRPKQPPPAPPISRPGSKKYRRDIPLTENIEDVEIQDGSLRVRRSPRRPKPTRPPQRPSSKKYKRDVVLKENIKNMEIKDYHSRERRSPKGASHPKPPPTSPTSRPGSKKHKRSIPLEKA</sequence>
<feature type="compositionally biased region" description="Pro residues" evidence="1">
    <location>
        <begin position="202"/>
        <end position="211"/>
    </location>
</feature>
<feature type="compositionally biased region" description="Basic and acidic residues" evidence="1">
    <location>
        <begin position="607"/>
        <end position="616"/>
    </location>
</feature>
<evidence type="ECO:0000313" key="2">
    <source>
        <dbReference type="EMBL" id="CAH1110845.1"/>
    </source>
</evidence>
<reference evidence="2" key="1">
    <citation type="submission" date="2022-01" db="EMBL/GenBank/DDBJ databases">
        <authorList>
            <person name="King R."/>
        </authorList>
    </citation>
    <scope>NUCLEOTIDE SEQUENCE</scope>
</reference>
<feature type="compositionally biased region" description="Basic residues" evidence="1">
    <location>
        <begin position="479"/>
        <end position="488"/>
    </location>
</feature>
<feature type="compositionally biased region" description="Basic and acidic residues" evidence="1">
    <location>
        <begin position="342"/>
        <end position="356"/>
    </location>
</feature>
<keyword evidence="3" id="KW-1185">Reference proteome</keyword>
<proteinExistence type="predicted"/>
<gene>
    <name evidence="2" type="ORF">PSYICH_LOCUS10772</name>
</gene>
<feature type="compositionally biased region" description="Basic residues" evidence="1">
    <location>
        <begin position="661"/>
        <end position="671"/>
    </location>
</feature>
<feature type="compositionally biased region" description="Basic and acidic residues" evidence="1">
    <location>
        <begin position="220"/>
        <end position="232"/>
    </location>
</feature>
<feature type="compositionally biased region" description="Pro residues" evidence="1">
    <location>
        <begin position="624"/>
        <end position="633"/>
    </location>
</feature>
<feature type="compositionally biased region" description="Basic and acidic residues" evidence="1">
    <location>
        <begin position="158"/>
        <end position="170"/>
    </location>
</feature>
<feature type="compositionally biased region" description="Pro residues" evidence="1">
    <location>
        <begin position="140"/>
        <end position="149"/>
    </location>
</feature>
<feature type="compositionally biased region" description="Basic residues" evidence="1">
    <location>
        <begin position="568"/>
        <end position="579"/>
    </location>
</feature>
<dbReference type="AlphaFoldDB" id="A0A9P0D3Y4"/>
<dbReference type="EMBL" id="OV651817">
    <property type="protein sequence ID" value="CAH1110845.1"/>
    <property type="molecule type" value="Genomic_DNA"/>
</dbReference>
<feature type="compositionally biased region" description="Basic and acidic residues" evidence="1">
    <location>
        <begin position="280"/>
        <end position="294"/>
    </location>
</feature>
<feature type="compositionally biased region" description="Pro residues" evidence="1">
    <location>
        <begin position="324"/>
        <end position="333"/>
    </location>
</feature>
<feature type="compositionally biased region" description="Basic and acidic residues" evidence="1">
    <location>
        <begin position="516"/>
        <end position="525"/>
    </location>
</feature>
<evidence type="ECO:0000256" key="1">
    <source>
        <dbReference type="SAM" id="MobiDB-lite"/>
    </source>
</evidence>
<dbReference type="Proteomes" id="UP001153636">
    <property type="component" value="Chromosome 5"/>
</dbReference>
<evidence type="ECO:0000313" key="3">
    <source>
        <dbReference type="Proteomes" id="UP001153636"/>
    </source>
</evidence>
<name>A0A9P0D3Y4_9CUCU</name>
<feature type="compositionally biased region" description="Basic and acidic residues" evidence="1">
    <location>
        <begin position="685"/>
        <end position="708"/>
    </location>
</feature>
<organism evidence="2 3">
    <name type="scientific">Psylliodes chrysocephalus</name>
    <dbReference type="NCBI Taxonomy" id="3402493"/>
    <lineage>
        <taxon>Eukaryota</taxon>
        <taxon>Metazoa</taxon>
        <taxon>Ecdysozoa</taxon>
        <taxon>Arthropoda</taxon>
        <taxon>Hexapoda</taxon>
        <taxon>Insecta</taxon>
        <taxon>Pterygota</taxon>
        <taxon>Neoptera</taxon>
        <taxon>Endopterygota</taxon>
        <taxon>Coleoptera</taxon>
        <taxon>Polyphaga</taxon>
        <taxon>Cucujiformia</taxon>
        <taxon>Chrysomeloidea</taxon>
        <taxon>Chrysomelidae</taxon>
        <taxon>Galerucinae</taxon>
        <taxon>Alticini</taxon>
        <taxon>Psylliodes</taxon>
    </lineage>
</organism>